<feature type="coiled-coil region" evidence="1">
    <location>
        <begin position="675"/>
        <end position="702"/>
    </location>
</feature>
<dbReference type="SMART" id="SM00044">
    <property type="entry name" value="CYCc"/>
    <property type="match status" value="1"/>
</dbReference>
<evidence type="ECO:0000313" key="4">
    <source>
        <dbReference type="EMBL" id="PRP77698.1"/>
    </source>
</evidence>
<sequence>MSVDGERRVRLQSPIFSRRQPDRRVNHAQSFDSTFTRGVSYSLYEKYLSEKIENQQHLELLKKRVKELDERLSKAQDQRSVLSANIHEEERRLSDLSLFINKNRISVDFFDRKLTFERETEQAENATVLSDKAETEQTLNMATNELTSIDARNRAFEIKLNSAQRETTELAGYVRGLKQENQTTLFHTKAQASEARICLLSLPHSRQIQEEMDTLQRQTTGMEAEIELMNEAQVALENYLSNVHSEMVSLASQLERSESSKFKPLPTKTENDSAAVGSYHPTGEVTVAFCDIEDAVILWENFSEVMILVIEIYNKILRDQLLLTGGYEVKSEAEIFMAAFSSPLDCLRWCHLVQEALLMASWPEKLLAWDKCSKKLSPDGRILFRGARVRMGFHMGYPEVKIHPVTRRVDYFGPDVNKTARIAGLAHGGQILTGERLGRQFTATPELSTTYKIQALGRYTLRGVGEDETIFQILPKVLADRSYSSLVNDGKDVNLQEKLLNRKRQSEEPGSPSITVEDDIPKPEASEINDVMKEVGDLVADIETTLKNHVAGRTGQQDNPQVKRKQLLSEEFANITAAHVAVKESIANYKKEKSAFIRKEKTLKEELVNITENKSILEERVRIFVKERLEKEIAIDKTQRNIERLVNMQYHMQQQISDIKRNKINITQKLKYYSNEVNETKLNQIREKMMALESELRRTEIYKELRGKHLRSLERLIIIVNGGDEKTLDDDSSLWKDSPRKPRTPLSAKRRINSAVTKEKEKPSDEGEEEDDIVSLQIQYEQTKKERELYGIHMAILEDYFKQLDEHRDPEELPVDLTEIEPRNLEKKDVPNLQEEKKYLLHQITVAKTERDIVKKQLFDLQAHIEAEKTRKKKALEKIQMQVDWAAKLHMYWRELIIKEFQNSDEDERPVDAGQLSTTEPAGTRKRVPSNIGVGKARLALEKAGEVDHQSILDMQNSIERQILAGSRTFDITNHSTYLKKVLQGEAPEIVLDNIHVIDGLLYSGKKVKENHRLQSSSVDDVHTSRNRAQTIAGSTSPSKSKEVTFTTLSGISAAREEEEEEAFGGGRGKGVMISLGGGLMKITGQKMAVGQGRK</sequence>
<evidence type="ECO:0000256" key="1">
    <source>
        <dbReference type="SAM" id="Coils"/>
    </source>
</evidence>
<evidence type="ECO:0000259" key="3">
    <source>
        <dbReference type="PROSITE" id="PS50125"/>
    </source>
</evidence>
<evidence type="ECO:0000313" key="5">
    <source>
        <dbReference type="Proteomes" id="UP000241769"/>
    </source>
</evidence>
<feature type="domain" description="Guanylate cyclase" evidence="3">
    <location>
        <begin position="286"/>
        <end position="423"/>
    </location>
</feature>
<feature type="coiled-coil region" evidence="1">
    <location>
        <begin position="205"/>
        <end position="232"/>
    </location>
</feature>
<keyword evidence="5" id="KW-1185">Reference proteome</keyword>
<dbReference type="PANTHER" id="PTHR43081">
    <property type="entry name" value="ADENYLATE CYCLASE, TERMINAL-DIFFERENTIATION SPECIFIC-RELATED"/>
    <property type="match status" value="1"/>
</dbReference>
<organism evidence="4 5">
    <name type="scientific">Planoprotostelium fungivorum</name>
    <dbReference type="NCBI Taxonomy" id="1890364"/>
    <lineage>
        <taxon>Eukaryota</taxon>
        <taxon>Amoebozoa</taxon>
        <taxon>Evosea</taxon>
        <taxon>Variosea</taxon>
        <taxon>Cavosteliida</taxon>
        <taxon>Cavosteliaceae</taxon>
        <taxon>Planoprotostelium</taxon>
    </lineage>
</organism>
<proteinExistence type="predicted"/>
<dbReference type="GO" id="GO:0009190">
    <property type="term" value="P:cyclic nucleotide biosynthetic process"/>
    <property type="evidence" value="ECO:0007669"/>
    <property type="project" value="InterPro"/>
</dbReference>
<dbReference type="GO" id="GO:0035556">
    <property type="term" value="P:intracellular signal transduction"/>
    <property type="evidence" value="ECO:0007669"/>
    <property type="project" value="InterPro"/>
</dbReference>
<accession>A0A2P6N159</accession>
<dbReference type="InterPro" id="IPR001054">
    <property type="entry name" value="A/G_cyclase"/>
</dbReference>
<protein>
    <submittedName>
        <fullName evidence="4">Adenylate/guanylate cyclase domain-containing protein</fullName>
    </submittedName>
</protein>
<feature type="coiled-coil region" evidence="1">
    <location>
        <begin position="51"/>
        <end position="92"/>
    </location>
</feature>
<dbReference type="OrthoDB" id="2021138at2759"/>
<dbReference type="SUPFAM" id="SSF55073">
    <property type="entry name" value="Nucleotide cyclase"/>
    <property type="match status" value="1"/>
</dbReference>
<dbReference type="Pfam" id="PF00211">
    <property type="entry name" value="Guanylate_cyc"/>
    <property type="match status" value="1"/>
</dbReference>
<dbReference type="InParanoid" id="A0A2P6N159"/>
<feature type="coiled-coil region" evidence="1">
    <location>
        <begin position="586"/>
        <end position="620"/>
    </location>
</feature>
<feature type="region of interest" description="Disordered" evidence="2">
    <location>
        <begin position="500"/>
        <end position="520"/>
    </location>
</feature>
<dbReference type="Proteomes" id="UP000241769">
    <property type="component" value="Unassembled WGS sequence"/>
</dbReference>
<dbReference type="AlphaFoldDB" id="A0A2P6N159"/>
<dbReference type="InterPro" id="IPR029787">
    <property type="entry name" value="Nucleotide_cyclase"/>
</dbReference>
<dbReference type="InterPro" id="IPR050697">
    <property type="entry name" value="Adenylyl/Guanylyl_Cyclase_3/4"/>
</dbReference>
<dbReference type="CDD" id="cd07302">
    <property type="entry name" value="CHD"/>
    <property type="match status" value="1"/>
</dbReference>
<keyword evidence="1" id="KW-0175">Coiled coil</keyword>
<dbReference type="STRING" id="1890364.A0A2P6N159"/>
<feature type="region of interest" description="Disordered" evidence="2">
    <location>
        <begin position="728"/>
        <end position="772"/>
    </location>
</feature>
<dbReference type="Gene3D" id="3.30.70.1230">
    <property type="entry name" value="Nucleotide cyclase"/>
    <property type="match status" value="1"/>
</dbReference>
<evidence type="ECO:0000256" key="2">
    <source>
        <dbReference type="SAM" id="MobiDB-lite"/>
    </source>
</evidence>
<dbReference type="EMBL" id="MDYQ01000257">
    <property type="protein sequence ID" value="PRP77698.1"/>
    <property type="molecule type" value="Genomic_DNA"/>
</dbReference>
<dbReference type="PANTHER" id="PTHR43081:SF1">
    <property type="entry name" value="ADENYLATE CYCLASE, TERMINAL-DIFFERENTIATION SPECIFIC"/>
    <property type="match status" value="1"/>
</dbReference>
<comment type="caution">
    <text evidence="4">The sequence shown here is derived from an EMBL/GenBank/DDBJ whole genome shotgun (WGS) entry which is preliminary data.</text>
</comment>
<feature type="region of interest" description="Disordered" evidence="2">
    <location>
        <begin position="907"/>
        <end position="929"/>
    </location>
</feature>
<reference evidence="4 5" key="1">
    <citation type="journal article" date="2018" name="Genome Biol. Evol.">
        <title>Multiple Roots of Fruiting Body Formation in Amoebozoa.</title>
        <authorList>
            <person name="Hillmann F."/>
            <person name="Forbes G."/>
            <person name="Novohradska S."/>
            <person name="Ferling I."/>
            <person name="Riege K."/>
            <person name="Groth M."/>
            <person name="Westermann M."/>
            <person name="Marz M."/>
            <person name="Spaller T."/>
            <person name="Winckler T."/>
            <person name="Schaap P."/>
            <person name="Glockner G."/>
        </authorList>
    </citation>
    <scope>NUCLEOTIDE SEQUENCE [LARGE SCALE GENOMIC DNA]</scope>
    <source>
        <strain evidence="4 5">Jena</strain>
    </source>
</reference>
<gene>
    <name evidence="4" type="ORF">PROFUN_00559</name>
</gene>
<dbReference type="PROSITE" id="PS50125">
    <property type="entry name" value="GUANYLATE_CYCLASE_2"/>
    <property type="match status" value="1"/>
</dbReference>
<name>A0A2P6N159_9EUKA</name>